<dbReference type="PANTHER" id="PTHR33710:SF64">
    <property type="entry name" value="ENDONUCLEASE_EXONUCLEASE_PHOSPHATASE DOMAIN-CONTAINING PROTEIN"/>
    <property type="match status" value="1"/>
</dbReference>
<keyword evidence="2" id="KW-1185">Reference proteome</keyword>
<dbReference type="SUPFAM" id="SSF56219">
    <property type="entry name" value="DNase I-like"/>
    <property type="match status" value="1"/>
</dbReference>
<dbReference type="EMBL" id="JBBPBN010000655">
    <property type="protein sequence ID" value="KAK8483449.1"/>
    <property type="molecule type" value="Genomic_DNA"/>
</dbReference>
<evidence type="ECO:0000313" key="2">
    <source>
        <dbReference type="Proteomes" id="UP001396334"/>
    </source>
</evidence>
<reference evidence="1 2" key="1">
    <citation type="journal article" date="2024" name="G3 (Bethesda)">
        <title>Genome assembly of Hibiscus sabdariffa L. provides insights into metabolisms of medicinal natural products.</title>
        <authorList>
            <person name="Kim T."/>
        </authorList>
    </citation>
    <scope>NUCLEOTIDE SEQUENCE [LARGE SCALE GENOMIC DNA]</scope>
    <source>
        <strain evidence="1">TK-2024</strain>
        <tissue evidence="1">Old leaves</tissue>
    </source>
</reference>
<dbReference type="InterPro" id="IPR036691">
    <property type="entry name" value="Endo/exonu/phosph_ase_sf"/>
</dbReference>
<name>A0ABR1ZS28_9ROSI</name>
<comment type="caution">
    <text evidence="1">The sequence shown here is derived from an EMBL/GenBank/DDBJ whole genome shotgun (WGS) entry which is preliminary data.</text>
</comment>
<sequence>MIEISDSGCMGENFNMVWVSEEHQGYNSVARGMAALDEFLLVAGCVDVPVIKKKFTWFCLGNRCYRLDHFVVMGSWVNIYNDIKQYNLPRGTTDHSPLLLVERHSDCGPRPFHFLNV</sequence>
<protein>
    <submittedName>
        <fullName evidence="1">Uncharacterized protein</fullName>
    </submittedName>
</protein>
<proteinExistence type="predicted"/>
<dbReference type="PANTHER" id="PTHR33710">
    <property type="entry name" value="BNAC02G09200D PROTEIN"/>
    <property type="match status" value="1"/>
</dbReference>
<gene>
    <name evidence="1" type="ORF">V6N11_018879</name>
</gene>
<accession>A0ABR1ZS28</accession>
<evidence type="ECO:0000313" key="1">
    <source>
        <dbReference type="EMBL" id="KAK8483449.1"/>
    </source>
</evidence>
<dbReference type="Gene3D" id="3.60.10.10">
    <property type="entry name" value="Endonuclease/exonuclease/phosphatase"/>
    <property type="match status" value="1"/>
</dbReference>
<organism evidence="1 2">
    <name type="scientific">Hibiscus sabdariffa</name>
    <name type="common">roselle</name>
    <dbReference type="NCBI Taxonomy" id="183260"/>
    <lineage>
        <taxon>Eukaryota</taxon>
        <taxon>Viridiplantae</taxon>
        <taxon>Streptophyta</taxon>
        <taxon>Embryophyta</taxon>
        <taxon>Tracheophyta</taxon>
        <taxon>Spermatophyta</taxon>
        <taxon>Magnoliopsida</taxon>
        <taxon>eudicotyledons</taxon>
        <taxon>Gunneridae</taxon>
        <taxon>Pentapetalae</taxon>
        <taxon>rosids</taxon>
        <taxon>malvids</taxon>
        <taxon>Malvales</taxon>
        <taxon>Malvaceae</taxon>
        <taxon>Malvoideae</taxon>
        <taxon>Hibiscus</taxon>
    </lineage>
</organism>
<dbReference type="Proteomes" id="UP001396334">
    <property type="component" value="Unassembled WGS sequence"/>
</dbReference>